<keyword evidence="3" id="KW-1185">Reference proteome</keyword>
<name>A0ABT5ERT0_9BACT</name>
<keyword evidence="1" id="KW-0812">Transmembrane</keyword>
<dbReference type="EMBL" id="JAQNDO010000001">
    <property type="protein sequence ID" value="MDC0744529.1"/>
    <property type="molecule type" value="Genomic_DNA"/>
</dbReference>
<keyword evidence="1" id="KW-1133">Transmembrane helix</keyword>
<evidence type="ECO:0008006" key="4">
    <source>
        <dbReference type="Google" id="ProtNLM"/>
    </source>
</evidence>
<protein>
    <recommendedName>
        <fullName evidence="4">DUF2752 domain-containing protein</fullName>
    </recommendedName>
</protein>
<evidence type="ECO:0000313" key="3">
    <source>
        <dbReference type="Proteomes" id="UP001221411"/>
    </source>
</evidence>
<evidence type="ECO:0000256" key="1">
    <source>
        <dbReference type="SAM" id="Phobius"/>
    </source>
</evidence>
<reference evidence="2 3" key="1">
    <citation type="submission" date="2022-11" db="EMBL/GenBank/DDBJ databases">
        <title>Minimal conservation of predation-associated metabolite biosynthetic gene clusters underscores biosynthetic potential of Myxococcota including descriptions for ten novel species: Archangium lansinium sp. nov., Myxococcus landrumus sp. nov., Nannocystis bai.</title>
        <authorList>
            <person name="Ahearne A."/>
            <person name="Stevens C."/>
            <person name="Dowd S."/>
        </authorList>
    </citation>
    <scope>NUCLEOTIDE SEQUENCE [LARGE SCALE GENOMIC DNA]</scope>
    <source>
        <strain evidence="2 3">RJM3</strain>
    </source>
</reference>
<accession>A0ABT5ERT0</accession>
<evidence type="ECO:0000313" key="2">
    <source>
        <dbReference type="EMBL" id="MDC0744529.1"/>
    </source>
</evidence>
<proteinExistence type="predicted"/>
<feature type="transmembrane region" description="Helical" evidence="1">
    <location>
        <begin position="75"/>
        <end position="93"/>
    </location>
</feature>
<dbReference type="RefSeq" id="WP_271921136.1">
    <property type="nucleotide sequence ID" value="NZ_JAQNDO010000001.1"/>
</dbReference>
<comment type="caution">
    <text evidence="2">The sequence shown here is derived from an EMBL/GenBank/DDBJ whole genome shotgun (WGS) entry which is preliminary data.</text>
</comment>
<gene>
    <name evidence="2" type="ORF">POL67_24565</name>
</gene>
<organism evidence="2 3">
    <name type="scientific">Polyangium mundeleinium</name>
    <dbReference type="NCBI Taxonomy" id="2995306"/>
    <lineage>
        <taxon>Bacteria</taxon>
        <taxon>Pseudomonadati</taxon>
        <taxon>Myxococcota</taxon>
        <taxon>Polyangia</taxon>
        <taxon>Polyangiales</taxon>
        <taxon>Polyangiaceae</taxon>
        <taxon>Polyangium</taxon>
    </lineage>
</organism>
<dbReference type="Proteomes" id="UP001221411">
    <property type="component" value="Unassembled WGS sequence"/>
</dbReference>
<sequence>MRAILHELARSAHLLRSGEAGTAVATWARMPATVALVLACLLGAHPALALACPDCALARRTRAFIREDPNTWDHLALLLLPFLVVWLVAFVLHKRGRTAGTGKDG</sequence>
<keyword evidence="1" id="KW-0472">Membrane</keyword>